<evidence type="ECO:0000313" key="5">
    <source>
        <dbReference type="Proteomes" id="UP000028569"/>
    </source>
</evidence>
<dbReference type="AlphaFoldDB" id="A0A087VT81"/>
<feature type="compositionally biased region" description="Basic and acidic residues" evidence="1">
    <location>
        <begin position="547"/>
        <end position="558"/>
    </location>
</feature>
<dbReference type="HOGENOM" id="CLU_012121_2_0_11"/>
<feature type="transmembrane region" description="Helical" evidence="2">
    <location>
        <begin position="189"/>
        <end position="209"/>
    </location>
</feature>
<feature type="domain" description="Transglutaminase-like" evidence="3">
    <location>
        <begin position="510"/>
        <end position="593"/>
    </location>
</feature>
<dbReference type="Gene3D" id="3.10.620.30">
    <property type="match status" value="1"/>
</dbReference>
<feature type="region of interest" description="Disordered" evidence="1">
    <location>
        <begin position="425"/>
        <end position="452"/>
    </location>
</feature>
<protein>
    <submittedName>
        <fullName evidence="4">Transglutaminase-like superfamily protein</fullName>
    </submittedName>
</protein>
<dbReference type="Proteomes" id="UP000028569">
    <property type="component" value="Chromosome"/>
</dbReference>
<organism evidence="4 5">
    <name type="scientific">Bifidobacterium [indicum] DSM 20214 = LMG 11587</name>
    <dbReference type="NCBI Taxonomy" id="1341694"/>
    <lineage>
        <taxon>Bacteria</taxon>
        <taxon>Bacillati</taxon>
        <taxon>Actinomycetota</taxon>
        <taxon>Actinomycetes</taxon>
        <taxon>Bifidobacteriales</taxon>
        <taxon>Bifidobacteriaceae</taxon>
        <taxon>Bifidobacterium</taxon>
    </lineage>
</organism>
<name>A0A087VT81_9BIFI</name>
<feature type="transmembrane region" description="Helical" evidence="2">
    <location>
        <begin position="668"/>
        <end position="686"/>
    </location>
</feature>
<dbReference type="InterPro" id="IPR038765">
    <property type="entry name" value="Papain-like_cys_pep_sf"/>
</dbReference>
<dbReference type="OrthoDB" id="3651060at2"/>
<feature type="compositionally biased region" description="Polar residues" evidence="1">
    <location>
        <begin position="593"/>
        <end position="606"/>
    </location>
</feature>
<accession>A0A087VT81</accession>
<feature type="region of interest" description="Disordered" evidence="1">
    <location>
        <begin position="593"/>
        <end position="643"/>
    </location>
</feature>
<dbReference type="InterPro" id="IPR052901">
    <property type="entry name" value="Bact_TGase-like"/>
</dbReference>
<dbReference type="EMBL" id="CP006018">
    <property type="protein sequence ID" value="AIC91572.1"/>
    <property type="molecule type" value="Genomic_DNA"/>
</dbReference>
<dbReference type="RefSeq" id="WP_052109085.1">
    <property type="nucleotide sequence ID" value="NZ_CP006018.1"/>
</dbReference>
<dbReference type="Pfam" id="PF01841">
    <property type="entry name" value="Transglut_core"/>
    <property type="match status" value="1"/>
</dbReference>
<feature type="transmembrane region" description="Helical" evidence="2">
    <location>
        <begin position="36"/>
        <end position="57"/>
    </location>
</feature>
<dbReference type="InterPro" id="IPR002931">
    <property type="entry name" value="Transglutaminase-like"/>
</dbReference>
<sequence length="805" mass="87565">MKTASTWQPQTPPSPIRVLGGEQTAPVGAVNRVRGLLCALTLVPLNLLAAIQLLPVYADLKGWLLVGLVSGMTGALIALIRSSRAFRPYLQVGLLLVAQFILGPIITLNGTTLIHVLPTSQTLADGFASTFGSFKALISIDPPLGWEAGGFMALWTLLLWTSFLAAFLEELHPLGQEVRSDGGIDPSPLLSILPILVTMGVSALLGTSHGWHPGPAGYCQWILVLLWASWRLGLLQPGRVIAKSLVLALTLAITLAGTLLVPLDRLALRDRYRPPIDPYQFTSPLSDYRSYIKDHKDDTLVTVHDLPAGTPVRMAVMDRYDGKVWNLSDSTIPGQSSDYRRIGSTIAPDPDDGNDTGGTEGTSFEATFTIHRDFGHAWVPMAGQPSSINPEGRLSRNDLYYNKATESAITTAPLGADTTYTVQGTTKARPSRDAIKNSQAGTASVPPVSNPPDSLSKVAALVTSVQSQPGAKALSIEARLRQEGWFSHGLEGDYPSPSGHGDYRIDQLLQAQAMVGDSEQYASAMALLARQMGLPSRVVLGFIPKDKQGDISKDRTHQDASGGTTVDFRGGDAEAWVEINLAGLGWVPFYPTPQETRTPDRNLNLTPPNPKTLVRQPPPPLVDPPRDDQGAKSRAHIGGQDADKEASPSFWARYGALIGKILAYSSPLWILTLLVLSILALKAWLLNRARTGGSPKERIERGWKQINSLARQSGLRLKGTRREQARAINQDLLGLHEPLIVEPAGEDDLYRLCAMADGASFDNHLVSDEEAVEYWKLVDQVRRSILEGLPRFRRWKARLSLRHIL</sequence>
<feature type="region of interest" description="Disordered" evidence="1">
    <location>
        <begin position="547"/>
        <end position="567"/>
    </location>
</feature>
<dbReference type="SMART" id="SM00460">
    <property type="entry name" value="TGc"/>
    <property type="match status" value="1"/>
</dbReference>
<keyword evidence="2" id="KW-1133">Transmembrane helix</keyword>
<feature type="transmembrane region" description="Helical" evidence="2">
    <location>
        <begin position="215"/>
        <end position="233"/>
    </location>
</feature>
<proteinExistence type="predicted"/>
<evidence type="ECO:0000313" key="4">
    <source>
        <dbReference type="EMBL" id="AIC91572.1"/>
    </source>
</evidence>
<feature type="transmembrane region" description="Helical" evidence="2">
    <location>
        <begin position="245"/>
        <end position="263"/>
    </location>
</feature>
<dbReference type="PANTHER" id="PTHR42736">
    <property type="entry name" value="PROTEIN-GLUTAMINE GAMMA-GLUTAMYLTRANSFERASE"/>
    <property type="match status" value="1"/>
</dbReference>
<reference evidence="4 5" key="1">
    <citation type="journal article" date="2014" name="Appl. Environ. Microbiol.">
        <title>Genomic encyclopedia of type strains of the genus Bifidobacterium.</title>
        <authorList>
            <person name="Milani C."/>
            <person name="Lugli G.A."/>
            <person name="Duranti S."/>
            <person name="Turroni F."/>
            <person name="Bottacini F."/>
            <person name="Mangifesta M."/>
            <person name="Sanchez B."/>
            <person name="Viappiani A."/>
            <person name="Mancabelli L."/>
            <person name="Taminiau B."/>
            <person name="Delcenserie V."/>
            <person name="Barrangou R."/>
            <person name="Margolles A."/>
            <person name="van Sinderen D."/>
            <person name="Ventura M."/>
        </authorList>
    </citation>
    <scope>NUCLEOTIDE SEQUENCE [LARGE SCALE GENOMIC DNA]</scope>
    <source>
        <strain evidence="4 5">LMG 11587</strain>
    </source>
</reference>
<feature type="transmembrane region" description="Helical" evidence="2">
    <location>
        <begin position="92"/>
        <end position="117"/>
    </location>
</feature>
<evidence type="ECO:0000256" key="2">
    <source>
        <dbReference type="SAM" id="Phobius"/>
    </source>
</evidence>
<keyword evidence="2" id="KW-0812">Transmembrane</keyword>
<evidence type="ECO:0000256" key="1">
    <source>
        <dbReference type="SAM" id="MobiDB-lite"/>
    </source>
</evidence>
<keyword evidence="5" id="KW-1185">Reference proteome</keyword>
<feature type="transmembrane region" description="Helical" evidence="2">
    <location>
        <begin position="63"/>
        <end position="80"/>
    </location>
</feature>
<dbReference type="PANTHER" id="PTHR42736:SF1">
    <property type="entry name" value="PROTEIN-GLUTAMINE GAMMA-GLUTAMYLTRANSFERASE"/>
    <property type="match status" value="1"/>
</dbReference>
<gene>
    <name evidence="4" type="ORF">BINDI_0287</name>
</gene>
<evidence type="ECO:0000259" key="3">
    <source>
        <dbReference type="SMART" id="SM00460"/>
    </source>
</evidence>
<keyword evidence="2" id="KW-0472">Membrane</keyword>
<dbReference type="KEGG" id="bii:BINDI_0287"/>
<dbReference type="SUPFAM" id="SSF54001">
    <property type="entry name" value="Cysteine proteinases"/>
    <property type="match status" value="1"/>
</dbReference>
<feature type="transmembrane region" description="Helical" evidence="2">
    <location>
        <begin position="148"/>
        <end position="168"/>
    </location>
</feature>